<gene>
    <name evidence="1" type="ORF">CNEO2_1620005</name>
</gene>
<name>A0AAD1YCW4_9CLOT</name>
<evidence type="ECO:0000313" key="1">
    <source>
        <dbReference type="EMBL" id="CAI3546621.1"/>
    </source>
</evidence>
<dbReference type="AlphaFoldDB" id="A0AAD1YCW4"/>
<evidence type="ECO:0000313" key="2">
    <source>
        <dbReference type="Proteomes" id="UP001189143"/>
    </source>
</evidence>
<proteinExistence type="predicted"/>
<dbReference type="RefSeq" id="WP_125149550.1">
    <property type="nucleotide sequence ID" value="NZ_CAMRXC010000182.1"/>
</dbReference>
<dbReference type="Proteomes" id="UP001189143">
    <property type="component" value="Unassembled WGS sequence"/>
</dbReference>
<organism evidence="1 2">
    <name type="scientific">Clostridium neonatale</name>
    <dbReference type="NCBI Taxonomy" id="137838"/>
    <lineage>
        <taxon>Bacteria</taxon>
        <taxon>Bacillati</taxon>
        <taxon>Bacillota</taxon>
        <taxon>Clostridia</taxon>
        <taxon>Eubacteriales</taxon>
        <taxon>Clostridiaceae</taxon>
        <taxon>Clostridium</taxon>
    </lineage>
</organism>
<sequence length="93" mass="10537">MVYTDEELQEMAVLAIFNYYDEKYSKEYIIENFSLALKVLIQNINASVTKPIGIKSVSQNGTSVTYNEGAGFNAYLTTEVLALLPKKTNFKVW</sequence>
<comment type="caution">
    <text evidence="1">The sequence shown here is derived from an EMBL/GenBank/DDBJ whole genome shotgun (WGS) entry which is preliminary data.</text>
</comment>
<reference evidence="1" key="1">
    <citation type="submission" date="2022-10" db="EMBL/GenBank/DDBJ databases">
        <authorList>
            <person name="Aires J."/>
            <person name="Mesa V."/>
        </authorList>
    </citation>
    <scope>NUCLEOTIDE SEQUENCE</scope>
    <source>
        <strain evidence="1">Clostridium neonatale JD116</strain>
    </source>
</reference>
<accession>A0AAD1YCW4</accession>
<protein>
    <submittedName>
        <fullName evidence="1">Uncharacterized protein</fullName>
    </submittedName>
</protein>
<dbReference type="EMBL" id="CAMTCP010000069">
    <property type="protein sequence ID" value="CAI3546621.1"/>
    <property type="molecule type" value="Genomic_DNA"/>
</dbReference>